<sequence>MHDIVITGGTVVDGTGAPGRRADVAVDGDRITAVGTGPLRGRRTIDATDRIVSPGFVDLHSHADFTLPASPGAVTQLAQGVTTLVTGNCGHSPFPLTERNRDAGGFAGFDPAALDWSWTDAEGYAAMLDARRPGVNVGLQIGHNMIRSAVLGGEDRAPGDAELEEMRGHVSRAAEQGVLGFSTGLIYPPGLFAATDEVVALVRRAAEHGMLYSTHVRNETDRVLEAVAEALETARSAGARLQVSHLKSMGPGNHGLALKALDLILRERERGLDVTCDVYPYTASSTSLASRLPAWALDGGAAAVAARLADTAERARIVEGLHERFGRDIDPAGIVLAEPGPGPFADRAGWSVTEIAAERGMDPAEVVLAVLAGHGDVAIVNHAMSEDDVRGVLASPISAVASDGWVLDASGPGRPHPRSFGTFARVLGRYVRDEGVLGLEEAVRRMTSLPAARAGLADRGVLAPGSAADVAVFDPERVADRSTYEDPWRLSVGTEAVLVNGVPAVEGGEATGERPGRVLRRAA</sequence>
<dbReference type="RefSeq" id="WP_220562370.1">
    <property type="nucleotide sequence ID" value="NZ_CP074133.1"/>
</dbReference>
<proteinExistence type="predicted"/>
<dbReference type="InterPro" id="IPR032466">
    <property type="entry name" value="Metal_Hydrolase"/>
</dbReference>
<dbReference type="InterPro" id="IPR050378">
    <property type="entry name" value="Metallo-dep_Hydrolases_sf"/>
</dbReference>
<organism evidence="2 3">
    <name type="scientific">Nocardiopsis changdeensis</name>
    <dbReference type="NCBI Taxonomy" id="2831969"/>
    <lineage>
        <taxon>Bacteria</taxon>
        <taxon>Bacillati</taxon>
        <taxon>Actinomycetota</taxon>
        <taxon>Actinomycetes</taxon>
        <taxon>Streptosporangiales</taxon>
        <taxon>Nocardiopsidaceae</taxon>
        <taxon>Nocardiopsis</taxon>
    </lineage>
</organism>
<dbReference type="EMBL" id="CP074133">
    <property type="protein sequence ID" value="QUX21156.1"/>
    <property type="molecule type" value="Genomic_DNA"/>
</dbReference>
<evidence type="ECO:0000313" key="2">
    <source>
        <dbReference type="EMBL" id="QUX21156.1"/>
    </source>
</evidence>
<keyword evidence="3" id="KW-1185">Reference proteome</keyword>
<evidence type="ECO:0000313" key="3">
    <source>
        <dbReference type="Proteomes" id="UP000676079"/>
    </source>
</evidence>
<dbReference type="Pfam" id="PF07969">
    <property type="entry name" value="Amidohydro_3"/>
    <property type="match status" value="1"/>
</dbReference>
<dbReference type="Gene3D" id="2.30.40.10">
    <property type="entry name" value="Urease, subunit C, domain 1"/>
    <property type="match status" value="1"/>
</dbReference>
<dbReference type="Gene3D" id="3.30.1490.130">
    <property type="entry name" value="D-aminoacylase. Domain 3"/>
    <property type="match status" value="1"/>
</dbReference>
<dbReference type="InterPro" id="IPR013108">
    <property type="entry name" value="Amidohydro_3"/>
</dbReference>
<name>A0ABX8BJP4_9ACTN</name>
<dbReference type="Gene3D" id="3.20.20.140">
    <property type="entry name" value="Metal-dependent hydrolases"/>
    <property type="match status" value="1"/>
</dbReference>
<reference evidence="2 3" key="1">
    <citation type="submission" date="2021-05" db="EMBL/GenBank/DDBJ databases">
        <title>Direct Submission.</title>
        <authorList>
            <person name="Li K."/>
            <person name="Gao J."/>
        </authorList>
    </citation>
    <scope>NUCLEOTIDE SEQUENCE [LARGE SCALE GENOMIC DNA]</scope>
    <source>
        <strain evidence="2 3">Mg02</strain>
    </source>
</reference>
<dbReference type="SUPFAM" id="SSF51338">
    <property type="entry name" value="Composite domain of metallo-dependent hydrolases"/>
    <property type="match status" value="1"/>
</dbReference>
<protein>
    <submittedName>
        <fullName evidence="2">D-aminoacylase</fullName>
    </submittedName>
</protein>
<accession>A0ABX8BJP4</accession>
<dbReference type="PANTHER" id="PTHR11647">
    <property type="entry name" value="HYDRANTOINASE/DIHYDROPYRIMIDINASE FAMILY MEMBER"/>
    <property type="match status" value="1"/>
</dbReference>
<dbReference type="CDD" id="cd01297">
    <property type="entry name" value="D-aminoacylase"/>
    <property type="match status" value="1"/>
</dbReference>
<gene>
    <name evidence="2" type="ORF">KGD84_22290</name>
</gene>
<dbReference type="InterPro" id="IPR011059">
    <property type="entry name" value="Metal-dep_hydrolase_composite"/>
</dbReference>
<evidence type="ECO:0000259" key="1">
    <source>
        <dbReference type="Pfam" id="PF07969"/>
    </source>
</evidence>
<dbReference type="PANTHER" id="PTHR11647:SF1">
    <property type="entry name" value="COLLAPSIN RESPONSE MEDIATOR PROTEIN"/>
    <property type="match status" value="1"/>
</dbReference>
<dbReference type="InterPro" id="IPR023100">
    <property type="entry name" value="D-aminoacylase_insert_dom_sf"/>
</dbReference>
<dbReference type="Proteomes" id="UP000676079">
    <property type="component" value="Chromosome"/>
</dbReference>
<feature type="domain" description="Amidohydrolase 3" evidence="1">
    <location>
        <begin position="43"/>
        <end position="503"/>
    </location>
</feature>
<dbReference type="SUPFAM" id="SSF51556">
    <property type="entry name" value="Metallo-dependent hydrolases"/>
    <property type="match status" value="1"/>
</dbReference>